<feature type="chain" id="PRO_5044866361" description="Acrosin" evidence="10">
    <location>
        <begin position="26"/>
        <end position="309"/>
    </location>
</feature>
<keyword evidence="6 8" id="KW-0720">Serine protease</keyword>
<dbReference type="PROSITE" id="PS00135">
    <property type="entry name" value="TRYPSIN_SER"/>
    <property type="match status" value="1"/>
</dbReference>
<evidence type="ECO:0000256" key="8">
    <source>
        <dbReference type="RuleBase" id="RU363034"/>
    </source>
</evidence>
<dbReference type="PROSITE" id="PS50240">
    <property type="entry name" value="TRYPSIN_DOM"/>
    <property type="match status" value="1"/>
</dbReference>
<dbReference type="PROSITE" id="PS00134">
    <property type="entry name" value="TRYPSIN_HIS"/>
    <property type="match status" value="1"/>
</dbReference>
<evidence type="ECO:0000259" key="11">
    <source>
        <dbReference type="PROSITE" id="PS50240"/>
    </source>
</evidence>
<evidence type="ECO:0000256" key="5">
    <source>
        <dbReference type="ARBA" id="ARBA00022801"/>
    </source>
</evidence>
<keyword evidence="9" id="KW-0812">Transmembrane</keyword>
<gene>
    <name evidence="12" type="ORF">ACEWY4_000974</name>
</gene>
<evidence type="ECO:0000313" key="12">
    <source>
        <dbReference type="EMBL" id="KAL2104106.1"/>
    </source>
</evidence>
<evidence type="ECO:0000256" key="7">
    <source>
        <dbReference type="ARBA" id="ARBA00023157"/>
    </source>
</evidence>
<keyword evidence="4 8" id="KW-0645">Protease</keyword>
<feature type="domain" description="Peptidase S1" evidence="11">
    <location>
        <begin position="46"/>
        <end position="283"/>
    </location>
</feature>
<accession>A0ABD1KYM4</accession>
<dbReference type="InterPro" id="IPR001314">
    <property type="entry name" value="Peptidase_S1A"/>
</dbReference>
<dbReference type="Gene3D" id="2.40.10.10">
    <property type="entry name" value="Trypsin-like serine proteases"/>
    <property type="match status" value="1"/>
</dbReference>
<dbReference type="AlphaFoldDB" id="A0ABD1KYM4"/>
<dbReference type="InterPro" id="IPR001254">
    <property type="entry name" value="Trypsin_dom"/>
</dbReference>
<proteinExistence type="predicted"/>
<dbReference type="InterPro" id="IPR033116">
    <property type="entry name" value="TRYPSIN_SER"/>
</dbReference>
<dbReference type="PRINTS" id="PR00722">
    <property type="entry name" value="CHYMOTRYPSIN"/>
</dbReference>
<dbReference type="InterPro" id="IPR009003">
    <property type="entry name" value="Peptidase_S1_PA"/>
</dbReference>
<evidence type="ECO:0000256" key="3">
    <source>
        <dbReference type="ARBA" id="ARBA00017161"/>
    </source>
</evidence>
<protein>
    <recommendedName>
        <fullName evidence="3">Acrosin</fullName>
        <ecNumber evidence="2">3.4.21.10</ecNumber>
    </recommendedName>
</protein>
<dbReference type="Pfam" id="PF00089">
    <property type="entry name" value="Trypsin"/>
    <property type="match status" value="1"/>
</dbReference>
<dbReference type="GO" id="GO:0006508">
    <property type="term" value="P:proteolysis"/>
    <property type="evidence" value="ECO:0007669"/>
    <property type="project" value="UniProtKB-KW"/>
</dbReference>
<keyword evidence="13" id="KW-1185">Reference proteome</keyword>
<name>A0ABD1KYM4_9TELE</name>
<comment type="catalytic activity">
    <reaction evidence="1">
        <text>Preferential cleavage: Arg-|-Xaa, Lys-|-Xaa.</text>
        <dbReference type="EC" id="3.4.21.10"/>
    </reaction>
</comment>
<dbReference type="GO" id="GO:0008236">
    <property type="term" value="F:serine-type peptidase activity"/>
    <property type="evidence" value="ECO:0007669"/>
    <property type="project" value="UniProtKB-KW"/>
</dbReference>
<dbReference type="PANTHER" id="PTHR24252:SF8">
    <property type="entry name" value="ACROSIN"/>
    <property type="match status" value="1"/>
</dbReference>
<comment type="caution">
    <text evidence="12">The sequence shown here is derived from an EMBL/GenBank/DDBJ whole genome shotgun (WGS) entry which is preliminary data.</text>
</comment>
<feature type="signal peptide" evidence="10">
    <location>
        <begin position="1"/>
        <end position="25"/>
    </location>
</feature>
<keyword evidence="9" id="KW-0472">Membrane</keyword>
<keyword evidence="5 8" id="KW-0378">Hydrolase</keyword>
<dbReference type="InterPro" id="IPR043504">
    <property type="entry name" value="Peptidase_S1_PA_chymotrypsin"/>
</dbReference>
<evidence type="ECO:0000313" key="13">
    <source>
        <dbReference type="Proteomes" id="UP001591681"/>
    </source>
</evidence>
<dbReference type="Proteomes" id="UP001591681">
    <property type="component" value="Unassembled WGS sequence"/>
</dbReference>
<dbReference type="InterPro" id="IPR018114">
    <property type="entry name" value="TRYPSIN_HIS"/>
</dbReference>
<dbReference type="EMBL" id="JBHFQA010000001">
    <property type="protein sequence ID" value="KAL2104106.1"/>
    <property type="molecule type" value="Genomic_DNA"/>
</dbReference>
<dbReference type="PANTHER" id="PTHR24252">
    <property type="entry name" value="ACROSIN-RELATED"/>
    <property type="match status" value="1"/>
</dbReference>
<evidence type="ECO:0000256" key="9">
    <source>
        <dbReference type="SAM" id="Phobius"/>
    </source>
</evidence>
<keyword evidence="10" id="KW-0732">Signal</keyword>
<dbReference type="SMART" id="SM00020">
    <property type="entry name" value="Tryp_SPc"/>
    <property type="match status" value="1"/>
</dbReference>
<evidence type="ECO:0000256" key="4">
    <source>
        <dbReference type="ARBA" id="ARBA00022670"/>
    </source>
</evidence>
<dbReference type="FunFam" id="2.40.10.10:FF:000003">
    <property type="entry name" value="Transmembrane serine protease 3"/>
    <property type="match status" value="1"/>
</dbReference>
<evidence type="ECO:0000256" key="10">
    <source>
        <dbReference type="SAM" id="SignalP"/>
    </source>
</evidence>
<feature type="transmembrane region" description="Helical" evidence="9">
    <location>
        <begin position="289"/>
        <end position="308"/>
    </location>
</feature>
<evidence type="ECO:0000256" key="1">
    <source>
        <dbReference type="ARBA" id="ARBA00001656"/>
    </source>
</evidence>
<organism evidence="12 13">
    <name type="scientific">Coilia grayii</name>
    <name type="common">Gray's grenadier anchovy</name>
    <dbReference type="NCBI Taxonomy" id="363190"/>
    <lineage>
        <taxon>Eukaryota</taxon>
        <taxon>Metazoa</taxon>
        <taxon>Chordata</taxon>
        <taxon>Craniata</taxon>
        <taxon>Vertebrata</taxon>
        <taxon>Euteleostomi</taxon>
        <taxon>Actinopterygii</taxon>
        <taxon>Neopterygii</taxon>
        <taxon>Teleostei</taxon>
        <taxon>Clupei</taxon>
        <taxon>Clupeiformes</taxon>
        <taxon>Clupeoidei</taxon>
        <taxon>Engraulidae</taxon>
        <taxon>Coilinae</taxon>
        <taxon>Coilia</taxon>
    </lineage>
</organism>
<dbReference type="EC" id="3.4.21.10" evidence="2"/>
<reference evidence="12 13" key="1">
    <citation type="submission" date="2024-09" db="EMBL/GenBank/DDBJ databases">
        <title>A chromosome-level genome assembly of Gray's grenadier anchovy, Coilia grayii.</title>
        <authorList>
            <person name="Fu Z."/>
        </authorList>
    </citation>
    <scope>NUCLEOTIDE SEQUENCE [LARGE SCALE GENOMIC DNA]</scope>
    <source>
        <strain evidence="12">G4</strain>
        <tissue evidence="12">Muscle</tissue>
    </source>
</reference>
<evidence type="ECO:0000256" key="2">
    <source>
        <dbReference type="ARBA" id="ARBA00012050"/>
    </source>
</evidence>
<dbReference type="CDD" id="cd00190">
    <property type="entry name" value="Tryp_SPc"/>
    <property type="match status" value="1"/>
</dbReference>
<keyword evidence="7" id="KW-1015">Disulfide bond</keyword>
<keyword evidence="9" id="KW-1133">Transmembrane helix</keyword>
<dbReference type="SUPFAM" id="SSF50494">
    <property type="entry name" value="Trypsin-like serine proteases"/>
    <property type="match status" value="1"/>
</dbReference>
<sequence length="309" mass="34063">MESKTFILNILVVGIIALKLDGISAEVSVTGCGQRPLLDAPGGSRIVGGQIAPEGAWPWQVSIQRGFRHKCGGSVLNAQWVISAAHCFYDNPSHLNLQVLAGEQLLLQTGQHAQYRNVKKIIIHSDYSDNTFDNDIALLLLSKPLQFTNHVQPVCTIANQTEEGNLNFSTCFISGWGSTFHEGPGAYHLREAEVKLIARETCNQMDWYWGIITPNMVCAGYEEGAIDTCQGDSGGPLQCYSEDHDKFYLVGVTSFGTKCAKPKKPGVYARATMYSDWLKRKLRSTSSALAVYSIFIHITSVLTTLWLLM</sequence>
<evidence type="ECO:0000256" key="6">
    <source>
        <dbReference type="ARBA" id="ARBA00022825"/>
    </source>
</evidence>